<reference evidence="4 5" key="1">
    <citation type="submission" date="2018-03" db="EMBL/GenBank/DDBJ databases">
        <title>Genomic Encyclopedia of Archaeal and Bacterial Type Strains, Phase II (KMG-II): from individual species to whole genera.</title>
        <authorList>
            <person name="Goeker M."/>
        </authorList>
    </citation>
    <scope>NUCLEOTIDE SEQUENCE [LARGE SCALE GENOMIC DNA]</scope>
    <source>
        <strain evidence="4 5">DSM 28354</strain>
    </source>
</reference>
<dbReference type="GO" id="GO:0047617">
    <property type="term" value="F:fatty acyl-CoA hydrolase activity"/>
    <property type="evidence" value="ECO:0007669"/>
    <property type="project" value="InterPro"/>
</dbReference>
<dbReference type="InterPro" id="IPR029069">
    <property type="entry name" value="HotDog_dom_sf"/>
</dbReference>
<comment type="similarity">
    <text evidence="1">Belongs to the thioesterase PaaI family.</text>
</comment>
<evidence type="ECO:0000256" key="1">
    <source>
        <dbReference type="ARBA" id="ARBA00008324"/>
    </source>
</evidence>
<dbReference type="Proteomes" id="UP000238375">
    <property type="component" value="Unassembled WGS sequence"/>
</dbReference>
<name>A0A2T0SUL2_9BACT</name>
<feature type="domain" description="Thioesterase" evidence="3">
    <location>
        <begin position="58"/>
        <end position="133"/>
    </location>
</feature>
<evidence type="ECO:0000313" key="4">
    <source>
        <dbReference type="EMBL" id="PRY37107.1"/>
    </source>
</evidence>
<evidence type="ECO:0000259" key="3">
    <source>
        <dbReference type="Pfam" id="PF03061"/>
    </source>
</evidence>
<accession>A0A2T0SUL2</accession>
<keyword evidence="2" id="KW-0378">Hydrolase</keyword>
<dbReference type="Pfam" id="PF03061">
    <property type="entry name" value="4HBT"/>
    <property type="match status" value="1"/>
</dbReference>
<dbReference type="EMBL" id="PVTE01000011">
    <property type="protein sequence ID" value="PRY37107.1"/>
    <property type="molecule type" value="Genomic_DNA"/>
</dbReference>
<dbReference type="PANTHER" id="PTHR21660:SF1">
    <property type="entry name" value="ACYL-COENZYME A THIOESTERASE 13"/>
    <property type="match status" value="1"/>
</dbReference>
<protein>
    <submittedName>
        <fullName evidence="4">Uncharacterized protein (TIGR00369 family)</fullName>
    </submittedName>
</protein>
<dbReference type="InterPro" id="IPR003736">
    <property type="entry name" value="PAAI_dom"/>
</dbReference>
<comment type="caution">
    <text evidence="4">The sequence shown here is derived from an EMBL/GenBank/DDBJ whole genome shotgun (WGS) entry which is preliminary data.</text>
</comment>
<dbReference type="NCBIfam" id="TIGR00369">
    <property type="entry name" value="unchar_dom_1"/>
    <property type="match status" value="1"/>
</dbReference>
<organism evidence="4 5">
    <name type="scientific">Spirosoma oryzae</name>
    <dbReference type="NCBI Taxonomy" id="1469603"/>
    <lineage>
        <taxon>Bacteria</taxon>
        <taxon>Pseudomonadati</taxon>
        <taxon>Bacteroidota</taxon>
        <taxon>Cytophagia</taxon>
        <taxon>Cytophagales</taxon>
        <taxon>Cytophagaceae</taxon>
        <taxon>Spirosoma</taxon>
    </lineage>
</organism>
<sequence length="149" mass="16413">MDKSTNPRLDYFRAMIGRDMRDSISPLGRWLNVTLQQVDEGRLVASLVVREELTNPAGVLHGGATCALLDDLIGAMVFTLNREHLYVSVNMNVDFLHAARLGDQLTITAEAVRTGRNIVHCDGQIRAVDGKLIAKCSTNLIQTNTKLPL</sequence>
<evidence type="ECO:0000313" key="5">
    <source>
        <dbReference type="Proteomes" id="UP000238375"/>
    </source>
</evidence>
<evidence type="ECO:0000256" key="2">
    <source>
        <dbReference type="ARBA" id="ARBA00022801"/>
    </source>
</evidence>
<dbReference type="Gene3D" id="3.10.129.10">
    <property type="entry name" value="Hotdog Thioesterase"/>
    <property type="match status" value="1"/>
</dbReference>
<dbReference type="InterPro" id="IPR006683">
    <property type="entry name" value="Thioestr_dom"/>
</dbReference>
<dbReference type="AlphaFoldDB" id="A0A2T0SUL2"/>
<proteinExistence type="inferred from homology"/>
<dbReference type="InterPro" id="IPR039298">
    <property type="entry name" value="ACOT13"/>
</dbReference>
<dbReference type="RefSeq" id="WP_106138579.1">
    <property type="nucleotide sequence ID" value="NZ_PVTE01000011.1"/>
</dbReference>
<gene>
    <name evidence="4" type="ORF">CLV58_111145</name>
</gene>
<dbReference type="OrthoDB" id="32575at2"/>
<dbReference type="SUPFAM" id="SSF54637">
    <property type="entry name" value="Thioesterase/thiol ester dehydrase-isomerase"/>
    <property type="match status" value="1"/>
</dbReference>
<keyword evidence="5" id="KW-1185">Reference proteome</keyword>
<dbReference type="PANTHER" id="PTHR21660">
    <property type="entry name" value="THIOESTERASE SUPERFAMILY MEMBER-RELATED"/>
    <property type="match status" value="1"/>
</dbReference>
<dbReference type="CDD" id="cd03443">
    <property type="entry name" value="PaaI_thioesterase"/>
    <property type="match status" value="1"/>
</dbReference>